<evidence type="ECO:0000313" key="8">
    <source>
        <dbReference type="Proteomes" id="UP000818323"/>
    </source>
</evidence>
<dbReference type="CDD" id="cd13553">
    <property type="entry name" value="PBP2_NrtA_CpmA_like"/>
    <property type="match status" value="1"/>
</dbReference>
<evidence type="ECO:0000256" key="3">
    <source>
        <dbReference type="ARBA" id="ARBA00022475"/>
    </source>
</evidence>
<protein>
    <submittedName>
        <fullName evidence="7">ABC transporter substrate-binding protein</fullName>
    </submittedName>
</protein>
<name>A0ABW9Z728_9HYPH</name>
<keyword evidence="4" id="KW-0997">Cell inner membrane</keyword>
<evidence type="ECO:0000256" key="1">
    <source>
        <dbReference type="ARBA" id="ARBA00004308"/>
    </source>
</evidence>
<comment type="subcellular location">
    <subcellularLocation>
        <location evidence="1">Endomembrane system</location>
    </subcellularLocation>
</comment>
<proteinExistence type="predicted"/>
<gene>
    <name evidence="7" type="ORF">GR303_20380</name>
</gene>
<dbReference type="PANTHER" id="PTHR30024:SF43">
    <property type="entry name" value="BLL4572 PROTEIN"/>
    <property type="match status" value="1"/>
</dbReference>
<comment type="caution">
    <text evidence="7">The sequence shown here is derived from an EMBL/GenBank/DDBJ whole genome shotgun (WGS) entry which is preliminary data.</text>
</comment>
<keyword evidence="2" id="KW-0813">Transport</keyword>
<sequence length="450" mass="49524">MSRQLLFWRSKRVWESHSSGDHPVTQTEPTDVTPTGKTARRSPERLVRAGFIPLLDMAVLVAAEEQGFARREGIRLQLVKEVSWSNIRDRLAFRQFDVAHMLSPMPVASQLGLGSHPYRCFTPFALGRGGNSITLSLELYREMQAVVGLDGSEHALANALALKSVIKLRKNQGRKPLVFAVTYPFSSHNYEFRFWLAAGGIDPDNDVMMTVVPPPLTADAMAAQTIDGFCVNAPWNIIAVEKGVGRIVATKADIWPSAPEKVLGISPDWAEKNPETLSRLIVALDAAARWCDDPDNHGHLAEMLGSPAYVGVSTDMILRLLKGDLTVDPCGRIRSIEKYLIFHGQAANFPWISQARWIYSQMVRWGQVAYDDVSLSEVEGAYRPDIYRRVLAGSTTAVPAMDSKIEGVASSSTVVSAAGENIAADAFIDRRAFDPGNIPDYVSGFGIRRT</sequence>
<feature type="region of interest" description="Disordered" evidence="6">
    <location>
        <begin position="17"/>
        <end position="41"/>
    </location>
</feature>
<dbReference type="InterPro" id="IPR044527">
    <property type="entry name" value="NrtA/CpmA_ABC-bd_dom"/>
</dbReference>
<evidence type="ECO:0000256" key="4">
    <source>
        <dbReference type="ARBA" id="ARBA00022519"/>
    </source>
</evidence>
<feature type="compositionally biased region" description="Polar residues" evidence="6">
    <location>
        <begin position="24"/>
        <end position="36"/>
    </location>
</feature>
<dbReference type="SUPFAM" id="SSF53850">
    <property type="entry name" value="Periplasmic binding protein-like II"/>
    <property type="match status" value="1"/>
</dbReference>
<dbReference type="PANTHER" id="PTHR30024">
    <property type="entry name" value="ALIPHATIC SULFONATES-BINDING PROTEIN-RELATED"/>
    <property type="match status" value="1"/>
</dbReference>
<reference evidence="7 8" key="1">
    <citation type="submission" date="2020-01" db="EMBL/GenBank/DDBJ databases">
        <title>Microvirga sp. nov., an arsenate reduction bacterium isolated from Tibet hotspring sediments.</title>
        <authorList>
            <person name="Yuan C.-G."/>
        </authorList>
    </citation>
    <scope>NUCLEOTIDE SEQUENCE [LARGE SCALE GENOMIC DNA]</scope>
    <source>
        <strain evidence="7 8">SYSU G3D203</strain>
    </source>
</reference>
<accession>A0ABW9Z728</accession>
<evidence type="ECO:0000313" key="7">
    <source>
        <dbReference type="EMBL" id="NBJ26706.1"/>
    </source>
</evidence>
<keyword evidence="5" id="KW-0472">Membrane</keyword>
<dbReference type="Gene3D" id="3.40.190.10">
    <property type="entry name" value="Periplasmic binding protein-like II"/>
    <property type="match status" value="2"/>
</dbReference>
<evidence type="ECO:0000256" key="5">
    <source>
        <dbReference type="ARBA" id="ARBA00023136"/>
    </source>
</evidence>
<dbReference type="EMBL" id="JAAAXJ010000017">
    <property type="protein sequence ID" value="NBJ26706.1"/>
    <property type="molecule type" value="Genomic_DNA"/>
</dbReference>
<keyword evidence="8" id="KW-1185">Reference proteome</keyword>
<keyword evidence="3" id="KW-1003">Cell membrane</keyword>
<evidence type="ECO:0000256" key="2">
    <source>
        <dbReference type="ARBA" id="ARBA00022448"/>
    </source>
</evidence>
<dbReference type="Proteomes" id="UP000818323">
    <property type="component" value="Unassembled WGS sequence"/>
</dbReference>
<organism evidence="7 8">
    <name type="scientific">Microvirga arsenatis</name>
    <dbReference type="NCBI Taxonomy" id="2692265"/>
    <lineage>
        <taxon>Bacteria</taxon>
        <taxon>Pseudomonadati</taxon>
        <taxon>Pseudomonadota</taxon>
        <taxon>Alphaproteobacteria</taxon>
        <taxon>Hyphomicrobiales</taxon>
        <taxon>Methylobacteriaceae</taxon>
        <taxon>Microvirga</taxon>
    </lineage>
</organism>
<dbReference type="Pfam" id="PF13379">
    <property type="entry name" value="NMT1_2"/>
    <property type="match status" value="1"/>
</dbReference>
<evidence type="ECO:0000256" key="6">
    <source>
        <dbReference type="SAM" id="MobiDB-lite"/>
    </source>
</evidence>